<dbReference type="Pfam" id="PF07690">
    <property type="entry name" value="MFS_1"/>
    <property type="match status" value="1"/>
</dbReference>
<dbReference type="InterPro" id="IPR050327">
    <property type="entry name" value="Proton-linked_MCT"/>
</dbReference>
<dbReference type="InterPro" id="IPR036259">
    <property type="entry name" value="MFS_trans_sf"/>
</dbReference>
<evidence type="ECO:0000313" key="6">
    <source>
        <dbReference type="Proteomes" id="UP000813461"/>
    </source>
</evidence>
<proteinExistence type="inferred from homology"/>
<feature type="region of interest" description="Disordered" evidence="3">
    <location>
        <begin position="46"/>
        <end position="67"/>
    </location>
</feature>
<dbReference type="Proteomes" id="UP000813461">
    <property type="component" value="Unassembled WGS sequence"/>
</dbReference>
<dbReference type="SUPFAM" id="SSF103473">
    <property type="entry name" value="MFS general substrate transporter"/>
    <property type="match status" value="1"/>
</dbReference>
<keyword evidence="6" id="KW-1185">Reference proteome</keyword>
<gene>
    <name evidence="5" type="ORF">FB567DRAFT_569883</name>
</gene>
<dbReference type="Gene3D" id="1.20.1250.20">
    <property type="entry name" value="MFS general substrate transporter like domains"/>
    <property type="match status" value="1"/>
</dbReference>
<feature type="transmembrane region" description="Helical" evidence="4">
    <location>
        <begin position="147"/>
        <end position="167"/>
    </location>
</feature>
<sequence length="463" mass="50779">MSNLDNLHQASINIAVHEMAEGRITERTSEVLPGIMMPPTFCSFPGDKTTNSRHVEPGSERVESAPDGGQDAWLQVVGGFVVWMNTLGIVTSYGEFQLFYQVDRLRHRDPTSIAWIGSTHAATMFACGIIAGPLFDKGYFYHCEMVGSIFIVLGPMMTSLCHVLWQFVLAQGLYIGLQSGLVFIPMLGLITQWFDTQRGIANKLASSGSAVAGIIYPIVFKRLQKDIGFPWAVRALDFMVLATQLLAIALLRVRFKPTRVRALIDRSVKKDYAFLMLTLPIITVWAACYVPWNYLSAFAIESRITDPSLGFYIIAIMNASSVLGRLILSAIADKSVGIVNMCIVLVFVTGVLCFAWMGIHNLAGLIVFAVVIGFIGGGVLTLASLIPVCFTPDPEYIGTRLGMCMLLGGLCLLWGTPVAGSLIDESRSYTRLEIYAGVMLLSTAFLLSLTRMLRTGPEIFVKF</sequence>
<evidence type="ECO:0000313" key="5">
    <source>
        <dbReference type="EMBL" id="KAH7086873.1"/>
    </source>
</evidence>
<evidence type="ECO:0000256" key="2">
    <source>
        <dbReference type="ARBA" id="ARBA00006727"/>
    </source>
</evidence>
<comment type="subcellular location">
    <subcellularLocation>
        <location evidence="1">Membrane</location>
        <topology evidence="1">Multi-pass membrane protein</topology>
    </subcellularLocation>
</comment>
<name>A0A8K0R4Y1_9PLEO</name>
<keyword evidence="4" id="KW-0472">Membrane</keyword>
<evidence type="ECO:0000256" key="1">
    <source>
        <dbReference type="ARBA" id="ARBA00004141"/>
    </source>
</evidence>
<feature type="transmembrane region" description="Helical" evidence="4">
    <location>
        <begin position="365"/>
        <end position="389"/>
    </location>
</feature>
<feature type="transmembrane region" description="Helical" evidence="4">
    <location>
        <begin position="401"/>
        <end position="422"/>
    </location>
</feature>
<feature type="transmembrane region" description="Helical" evidence="4">
    <location>
        <begin position="338"/>
        <end position="359"/>
    </location>
</feature>
<comment type="similarity">
    <text evidence="2">Belongs to the major facilitator superfamily. Monocarboxylate porter (TC 2.A.1.13) family.</text>
</comment>
<dbReference type="PANTHER" id="PTHR11360">
    <property type="entry name" value="MONOCARBOXYLATE TRANSPORTER"/>
    <property type="match status" value="1"/>
</dbReference>
<dbReference type="PANTHER" id="PTHR11360:SF234">
    <property type="entry name" value="MFS-TYPE TRANSPORTER DBAD-RELATED"/>
    <property type="match status" value="1"/>
</dbReference>
<dbReference type="InterPro" id="IPR011701">
    <property type="entry name" value="MFS"/>
</dbReference>
<feature type="transmembrane region" description="Helical" evidence="4">
    <location>
        <begin position="72"/>
        <end position="93"/>
    </location>
</feature>
<feature type="transmembrane region" description="Helical" evidence="4">
    <location>
        <begin position="173"/>
        <end position="194"/>
    </location>
</feature>
<feature type="transmembrane region" description="Helical" evidence="4">
    <location>
        <begin position="434"/>
        <end position="453"/>
    </location>
</feature>
<organism evidence="5 6">
    <name type="scientific">Paraphoma chrysanthemicola</name>
    <dbReference type="NCBI Taxonomy" id="798071"/>
    <lineage>
        <taxon>Eukaryota</taxon>
        <taxon>Fungi</taxon>
        <taxon>Dikarya</taxon>
        <taxon>Ascomycota</taxon>
        <taxon>Pezizomycotina</taxon>
        <taxon>Dothideomycetes</taxon>
        <taxon>Pleosporomycetidae</taxon>
        <taxon>Pleosporales</taxon>
        <taxon>Pleosporineae</taxon>
        <taxon>Phaeosphaeriaceae</taxon>
        <taxon>Paraphoma</taxon>
    </lineage>
</organism>
<feature type="transmembrane region" description="Helical" evidence="4">
    <location>
        <begin position="272"/>
        <end position="292"/>
    </location>
</feature>
<evidence type="ECO:0000256" key="4">
    <source>
        <dbReference type="SAM" id="Phobius"/>
    </source>
</evidence>
<protein>
    <submittedName>
        <fullName evidence="5">Major facilitator superfamily domain-containing protein</fullName>
    </submittedName>
</protein>
<evidence type="ECO:0000256" key="3">
    <source>
        <dbReference type="SAM" id="MobiDB-lite"/>
    </source>
</evidence>
<feature type="transmembrane region" description="Helical" evidence="4">
    <location>
        <begin position="113"/>
        <end position="135"/>
    </location>
</feature>
<feature type="compositionally biased region" description="Basic and acidic residues" evidence="3">
    <location>
        <begin position="53"/>
        <end position="64"/>
    </location>
</feature>
<keyword evidence="4" id="KW-1133">Transmembrane helix</keyword>
<dbReference type="OrthoDB" id="6509908at2759"/>
<keyword evidence="4" id="KW-0812">Transmembrane</keyword>
<dbReference type="AlphaFoldDB" id="A0A8K0R4Y1"/>
<feature type="transmembrane region" description="Helical" evidence="4">
    <location>
        <begin position="312"/>
        <end position="331"/>
    </location>
</feature>
<dbReference type="GO" id="GO:0016020">
    <property type="term" value="C:membrane"/>
    <property type="evidence" value="ECO:0007669"/>
    <property type="project" value="UniProtKB-SubCell"/>
</dbReference>
<dbReference type="EMBL" id="JAGMVJ010000010">
    <property type="protein sequence ID" value="KAH7086873.1"/>
    <property type="molecule type" value="Genomic_DNA"/>
</dbReference>
<comment type="caution">
    <text evidence="5">The sequence shown here is derived from an EMBL/GenBank/DDBJ whole genome shotgun (WGS) entry which is preliminary data.</text>
</comment>
<reference evidence="5" key="1">
    <citation type="journal article" date="2021" name="Nat. Commun.">
        <title>Genetic determinants of endophytism in the Arabidopsis root mycobiome.</title>
        <authorList>
            <person name="Mesny F."/>
            <person name="Miyauchi S."/>
            <person name="Thiergart T."/>
            <person name="Pickel B."/>
            <person name="Atanasova L."/>
            <person name="Karlsson M."/>
            <person name="Huettel B."/>
            <person name="Barry K.W."/>
            <person name="Haridas S."/>
            <person name="Chen C."/>
            <person name="Bauer D."/>
            <person name="Andreopoulos W."/>
            <person name="Pangilinan J."/>
            <person name="LaButti K."/>
            <person name="Riley R."/>
            <person name="Lipzen A."/>
            <person name="Clum A."/>
            <person name="Drula E."/>
            <person name="Henrissat B."/>
            <person name="Kohler A."/>
            <person name="Grigoriev I.V."/>
            <person name="Martin F.M."/>
            <person name="Hacquard S."/>
        </authorList>
    </citation>
    <scope>NUCLEOTIDE SEQUENCE</scope>
    <source>
        <strain evidence="5">MPI-SDFR-AT-0120</strain>
    </source>
</reference>
<dbReference type="GO" id="GO:0022857">
    <property type="term" value="F:transmembrane transporter activity"/>
    <property type="evidence" value="ECO:0007669"/>
    <property type="project" value="InterPro"/>
</dbReference>
<feature type="transmembrane region" description="Helical" evidence="4">
    <location>
        <begin position="231"/>
        <end position="251"/>
    </location>
</feature>
<accession>A0A8K0R4Y1</accession>